<dbReference type="PROSITE" id="PS00027">
    <property type="entry name" value="HOMEOBOX_1"/>
    <property type="match status" value="1"/>
</dbReference>
<dbReference type="InterPro" id="IPR001356">
    <property type="entry name" value="HD"/>
</dbReference>
<dbReference type="PANTHER" id="PTHR24326:SF606">
    <property type="entry name" value="HOMEOBOX-LEUCINE ZIPPER PROTEIN ATHB-54"/>
    <property type="match status" value="1"/>
</dbReference>
<dbReference type="GO" id="GO:0000976">
    <property type="term" value="F:transcription cis-regulatory region binding"/>
    <property type="evidence" value="ECO:0007669"/>
    <property type="project" value="UniProtKB-ARBA"/>
</dbReference>
<accession>A0AAD3RZ19</accession>
<dbReference type="PRINTS" id="PR00031">
    <property type="entry name" value="HTHREPRESSR"/>
</dbReference>
<dbReference type="Gene3D" id="1.10.10.60">
    <property type="entry name" value="Homeodomain-like"/>
    <property type="match status" value="1"/>
</dbReference>
<name>A0AAD3RZ19_NEPGR</name>
<comment type="function">
    <text evidence="10">Transcription factor.</text>
</comment>
<feature type="domain" description="Homeobox" evidence="12">
    <location>
        <begin position="85"/>
        <end position="145"/>
    </location>
</feature>
<keyword evidence="14" id="KW-1185">Reference proteome</keyword>
<dbReference type="PANTHER" id="PTHR24326">
    <property type="entry name" value="HOMEOBOX-LEUCINE ZIPPER PROTEIN"/>
    <property type="match status" value="1"/>
</dbReference>
<dbReference type="AlphaFoldDB" id="A0AAD3RZ19"/>
<keyword evidence="6 8" id="KW-0539">Nucleus</keyword>
<feature type="DNA-binding region" description="Homeobox" evidence="8">
    <location>
        <begin position="87"/>
        <end position="146"/>
    </location>
</feature>
<dbReference type="GO" id="GO:0005634">
    <property type="term" value="C:nucleus"/>
    <property type="evidence" value="ECO:0007669"/>
    <property type="project" value="UniProtKB-SubCell"/>
</dbReference>
<dbReference type="InterPro" id="IPR000047">
    <property type="entry name" value="HTH_motif"/>
</dbReference>
<dbReference type="PROSITE" id="PS50071">
    <property type="entry name" value="HOMEOBOX_2"/>
    <property type="match status" value="1"/>
</dbReference>
<evidence type="ECO:0000256" key="9">
    <source>
        <dbReference type="RuleBase" id="RU000682"/>
    </source>
</evidence>
<evidence type="ECO:0000256" key="5">
    <source>
        <dbReference type="ARBA" id="ARBA00023163"/>
    </source>
</evidence>
<evidence type="ECO:0000313" key="14">
    <source>
        <dbReference type="Proteomes" id="UP001279734"/>
    </source>
</evidence>
<protein>
    <recommendedName>
        <fullName evidence="10">Homeobox-leucine zipper protein</fullName>
    </recommendedName>
    <alternativeName>
        <fullName evidence="10">HD-ZIP protein</fullName>
    </alternativeName>
    <alternativeName>
        <fullName evidence="10">Homeodomain transcription factor</fullName>
    </alternativeName>
</protein>
<evidence type="ECO:0000256" key="11">
    <source>
        <dbReference type="SAM" id="Coils"/>
    </source>
</evidence>
<feature type="coiled-coil region" evidence="11">
    <location>
        <begin position="158"/>
        <end position="185"/>
    </location>
</feature>
<evidence type="ECO:0000256" key="1">
    <source>
        <dbReference type="ARBA" id="ARBA00004123"/>
    </source>
</evidence>
<proteinExistence type="inferred from homology"/>
<dbReference type="FunFam" id="1.10.10.60:FF:000144">
    <property type="entry name" value="homeobox-leucine zipper protein ATHB-6-like"/>
    <property type="match status" value="1"/>
</dbReference>
<dbReference type="SMART" id="SM00389">
    <property type="entry name" value="HOX"/>
    <property type="match status" value="1"/>
</dbReference>
<gene>
    <name evidence="13" type="ORF">Nepgr_003177</name>
</gene>
<evidence type="ECO:0000256" key="10">
    <source>
        <dbReference type="RuleBase" id="RU369038"/>
    </source>
</evidence>
<reference evidence="13" key="1">
    <citation type="submission" date="2023-05" db="EMBL/GenBank/DDBJ databases">
        <title>Nepenthes gracilis genome sequencing.</title>
        <authorList>
            <person name="Fukushima K."/>
        </authorList>
    </citation>
    <scope>NUCLEOTIDE SEQUENCE</scope>
    <source>
        <strain evidence="13">SING2019-196</strain>
    </source>
</reference>
<keyword evidence="2 10" id="KW-0805">Transcription regulation</keyword>
<dbReference type="GO" id="GO:0000981">
    <property type="term" value="F:DNA-binding transcription factor activity, RNA polymerase II-specific"/>
    <property type="evidence" value="ECO:0007669"/>
    <property type="project" value="UniProtKB-UniRule"/>
</dbReference>
<organism evidence="13 14">
    <name type="scientific">Nepenthes gracilis</name>
    <name type="common">Slender pitcher plant</name>
    <dbReference type="NCBI Taxonomy" id="150966"/>
    <lineage>
        <taxon>Eukaryota</taxon>
        <taxon>Viridiplantae</taxon>
        <taxon>Streptophyta</taxon>
        <taxon>Embryophyta</taxon>
        <taxon>Tracheophyta</taxon>
        <taxon>Spermatophyta</taxon>
        <taxon>Magnoliopsida</taxon>
        <taxon>eudicotyledons</taxon>
        <taxon>Gunneridae</taxon>
        <taxon>Pentapetalae</taxon>
        <taxon>Caryophyllales</taxon>
        <taxon>Nepenthaceae</taxon>
        <taxon>Nepenthes</taxon>
    </lineage>
</organism>
<evidence type="ECO:0000256" key="6">
    <source>
        <dbReference type="ARBA" id="ARBA00023242"/>
    </source>
</evidence>
<sequence>MAVAGGKLCGGGASNISALLQTQTLTRSSQPPDARFILGSSPSFMGSCSMVSFEDGCGGKRPERSFARKFDQEDDDDDVGIDYYFHQPKKKRRLTHEQVQVLEGSFEANNNLESERRIKLANDLGLQPRQVAIWFQNRRVRWKTKKLEKDFDSMQSSFNHLKADFENLLKEVEELKAEVLHLKDRLLFKGKSRVRTIGWKHTRKSKLLIVLLKMKYPYSSFMPKSRKILARLIVMCLNWTVHYT</sequence>
<comment type="similarity">
    <text evidence="7 10">Belongs to the HD-ZIP homeobox family. Class I subfamily.</text>
</comment>
<comment type="subcellular location">
    <subcellularLocation>
        <location evidence="1 8 9">Nucleus</location>
    </subcellularLocation>
</comment>
<evidence type="ECO:0000256" key="8">
    <source>
        <dbReference type="PROSITE-ProRule" id="PRU00108"/>
    </source>
</evidence>
<keyword evidence="11" id="KW-0175">Coiled coil</keyword>
<dbReference type="EMBL" id="BSYO01000002">
    <property type="protein sequence ID" value="GMH01338.1"/>
    <property type="molecule type" value="Genomic_DNA"/>
</dbReference>
<evidence type="ECO:0000256" key="2">
    <source>
        <dbReference type="ARBA" id="ARBA00023015"/>
    </source>
</evidence>
<dbReference type="Pfam" id="PF02183">
    <property type="entry name" value="HALZ"/>
    <property type="match status" value="1"/>
</dbReference>
<keyword evidence="3 8" id="KW-0238">DNA-binding</keyword>
<dbReference type="Pfam" id="PF00046">
    <property type="entry name" value="Homeodomain"/>
    <property type="match status" value="1"/>
</dbReference>
<evidence type="ECO:0000259" key="12">
    <source>
        <dbReference type="PROSITE" id="PS50071"/>
    </source>
</evidence>
<keyword evidence="5 10" id="KW-0804">Transcription</keyword>
<dbReference type="InterPro" id="IPR045224">
    <property type="entry name" value="HDZip_class_I_plant"/>
</dbReference>
<dbReference type="SUPFAM" id="SSF46689">
    <property type="entry name" value="Homeodomain-like"/>
    <property type="match status" value="1"/>
</dbReference>
<dbReference type="Proteomes" id="UP001279734">
    <property type="component" value="Unassembled WGS sequence"/>
</dbReference>
<evidence type="ECO:0000256" key="3">
    <source>
        <dbReference type="ARBA" id="ARBA00023125"/>
    </source>
</evidence>
<dbReference type="CDD" id="cd00086">
    <property type="entry name" value="homeodomain"/>
    <property type="match status" value="1"/>
</dbReference>
<evidence type="ECO:0000256" key="7">
    <source>
        <dbReference type="ARBA" id="ARBA00025748"/>
    </source>
</evidence>
<evidence type="ECO:0000256" key="4">
    <source>
        <dbReference type="ARBA" id="ARBA00023155"/>
    </source>
</evidence>
<comment type="caution">
    <text evidence="13">The sequence shown here is derived from an EMBL/GenBank/DDBJ whole genome shotgun (WGS) entry which is preliminary data.</text>
</comment>
<evidence type="ECO:0000313" key="13">
    <source>
        <dbReference type="EMBL" id="GMH01338.1"/>
    </source>
</evidence>
<dbReference type="GO" id="GO:0045893">
    <property type="term" value="P:positive regulation of DNA-templated transcription"/>
    <property type="evidence" value="ECO:0007669"/>
    <property type="project" value="TreeGrafter"/>
</dbReference>
<dbReference type="InterPro" id="IPR003106">
    <property type="entry name" value="Leu_zip_homeo"/>
</dbReference>
<dbReference type="InterPro" id="IPR017970">
    <property type="entry name" value="Homeobox_CS"/>
</dbReference>
<keyword evidence="4 8" id="KW-0371">Homeobox</keyword>
<dbReference type="InterPro" id="IPR009057">
    <property type="entry name" value="Homeodomain-like_sf"/>
</dbReference>